<dbReference type="InterPro" id="IPR019215">
    <property type="entry name" value="DUF2115"/>
</dbReference>
<keyword evidence="5" id="KW-1185">Reference proteome</keyword>
<reference evidence="2" key="1">
    <citation type="submission" date="2013-12" db="EMBL/GenBank/DDBJ databases">
        <title>The complete genome sequence of Methanobacterium sp. BRM9.</title>
        <authorList>
            <consortium name="Pastoral Greenhouse Gas Research Consortium"/>
            <person name="Kelly W.J."/>
            <person name="Leahy S.C."/>
            <person name="Perry R."/>
            <person name="Li D."/>
            <person name="Altermann E."/>
            <person name="Lambie S.C."/>
            <person name="Attwood G.T."/>
        </authorList>
    </citation>
    <scope>NUCLEOTIDE SEQUENCE [LARGE SCALE GENOMIC DNA]</scope>
    <source>
        <strain evidence="2">BRM9</strain>
    </source>
</reference>
<dbReference type="OrthoDB" id="81482at2157"/>
<reference evidence="4" key="3">
    <citation type="submission" date="2014-09" db="EMBL/GenBank/DDBJ databases">
        <authorList>
            <person name="Bishop-Lilly K.A."/>
            <person name="Broomall S.M."/>
            <person name="Chain P.S."/>
            <person name="Chertkov O."/>
            <person name="Coyne S.R."/>
            <person name="Daligault H.E."/>
            <person name="Davenport K.W."/>
            <person name="Erkkila T."/>
            <person name="Frey K.G."/>
            <person name="Gibbons H.S."/>
            <person name="Gu W."/>
            <person name="Jaissle J."/>
            <person name="Johnson S.L."/>
            <person name="Koroleva G.I."/>
            <person name="Ladner J.T."/>
            <person name="Lo C.-C."/>
            <person name="Minogue T.D."/>
            <person name="Munk C."/>
            <person name="Palacios G.F."/>
            <person name="Redden C.L."/>
            <person name="Rosenzweig C.N."/>
            <person name="Scholz M.B."/>
            <person name="Teshima H."/>
            <person name="Xu Y."/>
        </authorList>
    </citation>
    <scope>NUCLEOTIDE SEQUENCE</scope>
    <source>
        <strain evidence="4">Mb9</strain>
    </source>
</reference>
<protein>
    <recommendedName>
        <fullName evidence="1">UPF0305 protein BRM9_1474</fullName>
    </recommendedName>
</protein>
<dbReference type="KEGG" id="mfi:DSM1535_2165"/>
<organism evidence="3">
    <name type="scientific">Methanobacterium formicicum</name>
    <dbReference type="NCBI Taxonomy" id="2162"/>
    <lineage>
        <taxon>Archaea</taxon>
        <taxon>Methanobacteriati</taxon>
        <taxon>Methanobacteriota</taxon>
        <taxon>Methanomada group</taxon>
        <taxon>Methanobacteria</taxon>
        <taxon>Methanobacteriales</taxon>
        <taxon>Methanobacteriaceae</taxon>
        <taxon>Methanobacterium</taxon>
    </lineage>
</organism>
<dbReference type="GeneID" id="26739087"/>
<dbReference type="HAMAP" id="MF_00763">
    <property type="entry name" value="UPF0305"/>
    <property type="match status" value="1"/>
</dbReference>
<dbReference type="EMBL" id="LN734822">
    <property type="protein sequence ID" value="CEL24474.1"/>
    <property type="molecule type" value="Genomic_DNA"/>
</dbReference>
<gene>
    <name evidence="2" type="ORF">BRM9_1474</name>
    <name evidence="3" type="ORF">DSM1535_2165</name>
    <name evidence="4" type="ORF">MB9_0833</name>
</gene>
<comment type="similarity">
    <text evidence="1">Belongs to the UPF0305 family.</text>
</comment>
<evidence type="ECO:0000313" key="3">
    <source>
        <dbReference type="EMBL" id="CEA14487.1"/>
    </source>
</evidence>
<dbReference type="RefSeq" id="WP_048073509.1">
    <property type="nucleotide sequence ID" value="NZ_CP006933.1"/>
</dbReference>
<reference evidence="3" key="2">
    <citation type="submission" date="2014-08" db="EMBL/GenBank/DDBJ databases">
        <authorList>
            <person name="Wibberg D."/>
        </authorList>
    </citation>
    <scope>NUCLEOTIDE SEQUENCE</scope>
</reference>
<evidence type="ECO:0000313" key="2">
    <source>
        <dbReference type="EMBL" id="AIS32288.1"/>
    </source>
</evidence>
<dbReference type="Proteomes" id="UP000062768">
    <property type="component" value="Chromosome I"/>
</dbReference>
<dbReference type="AlphaFoldDB" id="A0A090IAJ5"/>
<evidence type="ECO:0000256" key="1">
    <source>
        <dbReference type="HAMAP-Rule" id="MF_00763"/>
    </source>
</evidence>
<dbReference type="Proteomes" id="UP000029661">
    <property type="component" value="Chromosome"/>
</dbReference>
<dbReference type="EMBL" id="LN515531">
    <property type="protein sequence ID" value="CEA14487.1"/>
    <property type="molecule type" value="Genomic_DNA"/>
</dbReference>
<evidence type="ECO:0000313" key="5">
    <source>
        <dbReference type="Proteomes" id="UP000062768"/>
    </source>
</evidence>
<dbReference type="PATRIC" id="fig|2162.10.peg.865"/>
<name>A0A090IAJ5_METFO</name>
<dbReference type="STRING" id="2162.BRM9_1474"/>
<dbReference type="Pfam" id="PF09888">
    <property type="entry name" value="DUF2115"/>
    <property type="match status" value="1"/>
</dbReference>
<accession>A0A090IAJ5</accession>
<dbReference type="EMBL" id="CP006933">
    <property type="protein sequence ID" value="AIS32288.1"/>
    <property type="molecule type" value="Genomic_DNA"/>
</dbReference>
<proteinExistence type="inferred from homology"/>
<sequence>MAGKLDELDFNQEISKNKLLKTLKKEARAIHIVDIMKASNFLREDASFMPPKERDDYIARFTKAFFTRIKDIKDDQSDYTGVVNPVKLSEFLKVQDEMSQKSRNNDEKCFHRIARVVSTYTAFVKEESIHPVGTRFPGGFTLKLADGVYLCPVKDKQIDTPSALCRFCVSVQDKSV</sequence>
<dbReference type="KEGG" id="mfc:BRM9_1474"/>
<evidence type="ECO:0000313" key="4">
    <source>
        <dbReference type="EMBL" id="CEL24474.1"/>
    </source>
</evidence>